<proteinExistence type="predicted"/>
<dbReference type="InterPro" id="IPR011335">
    <property type="entry name" value="Restrct_endonuc-II-like"/>
</dbReference>
<evidence type="ECO:0000259" key="2">
    <source>
        <dbReference type="Pfam" id="PF14338"/>
    </source>
</evidence>
<dbReference type="AlphaFoldDB" id="A0AB39DYG7"/>
<dbReference type="RefSeq" id="WP_368648636.1">
    <property type="nucleotide sequence ID" value="NZ_CP158259.1"/>
</dbReference>
<dbReference type="GO" id="GO:0015666">
    <property type="term" value="F:restriction endodeoxyribonuclease activity"/>
    <property type="evidence" value="ECO:0007669"/>
    <property type="project" value="TreeGrafter"/>
</dbReference>
<dbReference type="GO" id="GO:0009307">
    <property type="term" value="P:DNA restriction-modification system"/>
    <property type="evidence" value="ECO:0007669"/>
    <property type="project" value="InterPro"/>
</dbReference>
<name>A0AB39DYG7_9BURK</name>
<dbReference type="Pfam" id="PF04471">
    <property type="entry name" value="Mrr_cat"/>
    <property type="match status" value="1"/>
</dbReference>
<dbReference type="InterPro" id="IPR007560">
    <property type="entry name" value="Restrct_endonuc_IV_Mrr"/>
</dbReference>
<protein>
    <submittedName>
        <fullName evidence="3">Restriction endonuclease</fullName>
        <ecNumber evidence="3">3.1.21.-</ecNumber>
    </submittedName>
</protein>
<dbReference type="PANTHER" id="PTHR30015:SF7">
    <property type="entry name" value="TYPE IV METHYL-DIRECTED RESTRICTION ENZYME ECOKMRR"/>
    <property type="match status" value="1"/>
</dbReference>
<dbReference type="InterPro" id="IPR025745">
    <property type="entry name" value="Mrr-like_N_dom"/>
</dbReference>
<reference evidence="3" key="1">
    <citation type="submission" date="2024-05" db="EMBL/GenBank/DDBJ databases">
        <authorList>
            <person name="Luo Y.-C."/>
            <person name="Nicholds J."/>
            <person name="Mortimer T."/>
            <person name="Maboni G."/>
        </authorList>
    </citation>
    <scope>NUCLEOTIDE SEQUENCE</scope>
    <source>
        <strain evidence="3">145852</strain>
    </source>
</reference>
<dbReference type="PANTHER" id="PTHR30015">
    <property type="entry name" value="MRR RESTRICTION SYSTEM PROTEIN"/>
    <property type="match status" value="1"/>
</dbReference>
<organism evidence="3">
    <name type="scientific">Castellaniella ginsengisoli</name>
    <dbReference type="NCBI Taxonomy" id="546114"/>
    <lineage>
        <taxon>Bacteria</taxon>
        <taxon>Pseudomonadati</taxon>
        <taxon>Pseudomonadota</taxon>
        <taxon>Betaproteobacteria</taxon>
        <taxon>Burkholderiales</taxon>
        <taxon>Alcaligenaceae</taxon>
        <taxon>Castellaniella</taxon>
    </lineage>
</organism>
<dbReference type="Pfam" id="PF14338">
    <property type="entry name" value="Mrr_N"/>
    <property type="match status" value="1"/>
</dbReference>
<keyword evidence="3" id="KW-0255">Endonuclease</keyword>
<feature type="domain" description="Restriction endonuclease type IV Mrr" evidence="1">
    <location>
        <begin position="149"/>
        <end position="265"/>
    </location>
</feature>
<dbReference type="Gene3D" id="3.40.1350.10">
    <property type="match status" value="1"/>
</dbReference>
<dbReference type="EMBL" id="CP158259">
    <property type="protein sequence ID" value="XDJ60251.1"/>
    <property type="molecule type" value="Genomic_DNA"/>
</dbReference>
<dbReference type="InterPro" id="IPR052906">
    <property type="entry name" value="Type_IV_Methyl-Rstrct_Enzyme"/>
</dbReference>
<evidence type="ECO:0000313" key="3">
    <source>
        <dbReference type="EMBL" id="XDJ60251.1"/>
    </source>
</evidence>
<dbReference type="EC" id="3.1.21.-" evidence="3"/>
<keyword evidence="3" id="KW-0540">Nuclease</keyword>
<dbReference type="REBASE" id="858020">
    <property type="entry name" value="Cgi2MrrP"/>
</dbReference>
<sequence>MGGHSEGAQFVNWFGPLLDALRHLGGSGTPDEVTEQIAVAQSVSDDVQNELTSSGQPRFKNQVAWARFYLTKEGLLGSSKRGVWNLTERGRATTRTYEQAHKIFRRWVAIFQDQRRAKAVNTTATEESGIEDAEALMTDFRTAALEIMRNLPPAGFERLSQRLLREAGFTHVEVTGQSNDGGIDGHGILQVNPLVSFKVLFQCKRYANSVTPSIVRDFRGAMSGRADKGIIITTGTFTAEARREANRDGAPPIELVDSEKLIDMLEHLELGLRPVTTYEIDEAFFAEFTAR</sequence>
<feature type="domain" description="Restriction system protein Mrr-like N-terminal" evidence="2">
    <location>
        <begin position="11"/>
        <end position="95"/>
    </location>
</feature>
<dbReference type="GO" id="GO:0003677">
    <property type="term" value="F:DNA binding"/>
    <property type="evidence" value="ECO:0007669"/>
    <property type="project" value="InterPro"/>
</dbReference>
<evidence type="ECO:0000259" key="1">
    <source>
        <dbReference type="Pfam" id="PF04471"/>
    </source>
</evidence>
<gene>
    <name evidence="3" type="ORF">ABRY92_09525</name>
</gene>
<dbReference type="InterPro" id="IPR011856">
    <property type="entry name" value="tRNA_endonuc-like_dom_sf"/>
</dbReference>
<accession>A0AB39DYG7</accession>
<dbReference type="SUPFAM" id="SSF52980">
    <property type="entry name" value="Restriction endonuclease-like"/>
    <property type="match status" value="1"/>
</dbReference>
<keyword evidence="3" id="KW-0378">Hydrolase</keyword>